<dbReference type="InterPro" id="IPR003819">
    <property type="entry name" value="TauD/TfdA-like"/>
</dbReference>
<feature type="domain" description="TauD/TfdA-like" evidence="11">
    <location>
        <begin position="249"/>
        <end position="497"/>
    </location>
</feature>
<dbReference type="GO" id="GO:0045329">
    <property type="term" value="P:carnitine biosynthetic process"/>
    <property type="evidence" value="ECO:0007669"/>
    <property type="project" value="UniProtKB-KW"/>
</dbReference>
<comment type="cofactor">
    <cofactor evidence="2">
        <name>L-ascorbate</name>
        <dbReference type="ChEBI" id="CHEBI:38290"/>
    </cofactor>
</comment>
<dbReference type="InterPro" id="IPR042098">
    <property type="entry name" value="TauD-like_sf"/>
</dbReference>
<comment type="similarity">
    <text evidence="4">Belongs to the gamma-BBH/TMLD family.</text>
</comment>
<evidence type="ECO:0008006" key="14">
    <source>
        <dbReference type="Google" id="ProtNLM"/>
    </source>
</evidence>
<reference evidence="13" key="1">
    <citation type="submission" date="2022-08" db="UniProtKB">
        <authorList>
            <consortium name="EnsemblMetazoa"/>
        </authorList>
    </citation>
    <scope>IDENTIFICATION</scope>
</reference>
<keyword evidence="5" id="KW-0479">Metal-binding</keyword>
<dbReference type="InterPro" id="IPR050411">
    <property type="entry name" value="AlphaKG_dependent_hydroxylases"/>
</dbReference>
<dbReference type="CDD" id="cd00250">
    <property type="entry name" value="CAS_like"/>
    <property type="match status" value="1"/>
</dbReference>
<evidence type="ECO:0000256" key="3">
    <source>
        <dbReference type="ARBA" id="ARBA00005022"/>
    </source>
</evidence>
<evidence type="ECO:0000256" key="9">
    <source>
        <dbReference type="ARBA" id="ARBA00023004"/>
    </source>
</evidence>
<dbReference type="GO" id="GO:0016706">
    <property type="term" value="F:2-oxoglutarate-dependent dioxygenase activity"/>
    <property type="evidence" value="ECO:0007669"/>
    <property type="project" value="UniProtKB-ARBA"/>
</dbReference>
<keyword evidence="9" id="KW-0408">Iron</keyword>
<protein>
    <recommendedName>
        <fullName evidence="14">Gamma-butyrobetaine dioxygenase</fullName>
    </recommendedName>
</protein>
<dbReference type="SUPFAM" id="SSF51197">
    <property type="entry name" value="Clavaminate synthase-like"/>
    <property type="match status" value="1"/>
</dbReference>
<dbReference type="InterPro" id="IPR010376">
    <property type="entry name" value="GBBH-like_N"/>
</dbReference>
<feature type="compositionally biased region" description="Basic and acidic residues" evidence="10">
    <location>
        <begin position="83"/>
        <end position="92"/>
    </location>
</feature>
<evidence type="ECO:0000256" key="4">
    <source>
        <dbReference type="ARBA" id="ARBA00008654"/>
    </source>
</evidence>
<dbReference type="Proteomes" id="UP000075882">
    <property type="component" value="Unassembled WGS sequence"/>
</dbReference>
<dbReference type="GO" id="GO:0005739">
    <property type="term" value="C:mitochondrion"/>
    <property type="evidence" value="ECO:0007669"/>
    <property type="project" value="TreeGrafter"/>
</dbReference>
<dbReference type="InterPro" id="IPR038492">
    <property type="entry name" value="GBBH-like_N_sf"/>
</dbReference>
<feature type="compositionally biased region" description="Polar residues" evidence="10">
    <location>
        <begin position="61"/>
        <end position="78"/>
    </location>
</feature>
<evidence type="ECO:0000256" key="8">
    <source>
        <dbReference type="ARBA" id="ARBA00023002"/>
    </source>
</evidence>
<dbReference type="Pfam" id="PF06155">
    <property type="entry name" value="GBBH-like_N"/>
    <property type="match status" value="1"/>
</dbReference>
<evidence type="ECO:0000256" key="10">
    <source>
        <dbReference type="SAM" id="MobiDB-lite"/>
    </source>
</evidence>
<evidence type="ECO:0000256" key="6">
    <source>
        <dbReference type="ARBA" id="ARBA00022873"/>
    </source>
</evidence>
<dbReference type="PANTHER" id="PTHR10696:SF33">
    <property type="entry name" value="GAMMA-BUTYROBETAINE DIOXYGENASE"/>
    <property type="match status" value="1"/>
</dbReference>
<dbReference type="GO" id="GO:0046872">
    <property type="term" value="F:metal ion binding"/>
    <property type="evidence" value="ECO:0007669"/>
    <property type="project" value="UniProtKB-KW"/>
</dbReference>
<dbReference type="EnsemblMetazoa" id="ACOM030281-RA">
    <property type="protein sequence ID" value="ACOM030281-PA.1"/>
    <property type="gene ID" value="ACOM030281"/>
</dbReference>
<dbReference type="Gene3D" id="3.30.2020.30">
    <property type="match status" value="1"/>
</dbReference>
<dbReference type="AlphaFoldDB" id="A0A8W7PE98"/>
<proteinExistence type="inferred from homology"/>
<evidence type="ECO:0000256" key="7">
    <source>
        <dbReference type="ARBA" id="ARBA00022964"/>
    </source>
</evidence>
<dbReference type="Pfam" id="PF02668">
    <property type="entry name" value="TauD"/>
    <property type="match status" value="1"/>
</dbReference>
<feature type="domain" description="Gamma-butyrobetaine hydroxylase-like N-terminal" evidence="12">
    <location>
        <begin position="145"/>
        <end position="218"/>
    </location>
</feature>
<dbReference type="FunFam" id="3.60.130.10:FF:000001">
    <property type="entry name" value="Trimethyllysine dioxygenase, mitochondrial"/>
    <property type="match status" value="1"/>
</dbReference>
<dbReference type="FunFam" id="3.30.2020.30:FF:000002">
    <property type="entry name" value="Putative gamma-butyrobetaine dioxygenase"/>
    <property type="match status" value="1"/>
</dbReference>
<dbReference type="VEuPathDB" id="VectorBase:ACON2_032723"/>
<organism evidence="13">
    <name type="scientific">Anopheles coluzzii</name>
    <name type="common">African malaria mosquito</name>
    <dbReference type="NCBI Taxonomy" id="1518534"/>
    <lineage>
        <taxon>Eukaryota</taxon>
        <taxon>Metazoa</taxon>
        <taxon>Ecdysozoa</taxon>
        <taxon>Arthropoda</taxon>
        <taxon>Hexapoda</taxon>
        <taxon>Insecta</taxon>
        <taxon>Pterygota</taxon>
        <taxon>Neoptera</taxon>
        <taxon>Endopterygota</taxon>
        <taxon>Diptera</taxon>
        <taxon>Nematocera</taxon>
        <taxon>Culicoidea</taxon>
        <taxon>Culicidae</taxon>
        <taxon>Anophelinae</taxon>
        <taxon>Anopheles</taxon>
    </lineage>
</organism>
<feature type="region of interest" description="Disordered" evidence="10">
    <location>
        <begin position="61"/>
        <end position="114"/>
    </location>
</feature>
<name>A0A8W7PE98_ANOCL</name>
<evidence type="ECO:0000256" key="5">
    <source>
        <dbReference type="ARBA" id="ARBA00022723"/>
    </source>
</evidence>
<evidence type="ECO:0000259" key="11">
    <source>
        <dbReference type="Pfam" id="PF02668"/>
    </source>
</evidence>
<keyword evidence="8" id="KW-0560">Oxidoreductase</keyword>
<evidence type="ECO:0000256" key="1">
    <source>
        <dbReference type="ARBA" id="ARBA00001954"/>
    </source>
</evidence>
<evidence type="ECO:0000313" key="13">
    <source>
        <dbReference type="EnsemblMetazoa" id="ACOM030281-PA.1"/>
    </source>
</evidence>
<dbReference type="PANTHER" id="PTHR10696">
    <property type="entry name" value="GAMMA-BUTYROBETAINE HYDROXYLASE-RELATED"/>
    <property type="match status" value="1"/>
</dbReference>
<keyword evidence="6" id="KW-0124">Carnitine biosynthesis</keyword>
<keyword evidence="7" id="KW-0223">Dioxygenase</keyword>
<sequence length="521" mass="58041">LKLFAKIPVKTMSLVRCLATLNRAVLGGGVSTLLAHQPTIATRAATQSASIFNFLNRNHTTHQTRTSSGTVRNASSSAPPLPADRETGEDRRARVKSGSAEENHHTVATSSAPSSSLQISEATFDANRSRVVVTVLLADDGGATEQRYEFPAVWLRDNCQCERCFHGGSTSRVLVWERFDVDGVNVVRVGVLDGGRSLEVQWGDGEAHGRSVYELGWLLGRSFRGADTERYLREWYRPEPVVWGAAGFGGVLKEFSFEQVLADDGALRQWIEALIAYGVVMIKGAPLTENECRRLADRVGFIRKTHYGEEFIVKAKEGTSNVAYLSTPLQMHTDLPYYDYKPGCNLLHCLVQSSNPTGGENLIADGFYVAEQLRQHHPDDFRLLSETLVDWSDLGADEAGTFHSIYRAPVICIGRDGRLERINHSVPQRDSHFSVPLDRVEPWYRAMQRFVTILHREAVSFKTAPGDILTFSNVRMVHGRTGYTDTAGNTRHIVGAYLDWDEIYSRWRVLKATAVSDREGK</sequence>
<accession>A0A8W7PE98</accession>
<comment type="pathway">
    <text evidence="3">Amine and polyamine biosynthesis; carnitine biosynthesis.</text>
</comment>
<comment type="cofactor">
    <cofactor evidence="1">
        <name>Fe(2+)</name>
        <dbReference type="ChEBI" id="CHEBI:29033"/>
    </cofactor>
</comment>
<dbReference type="Gene3D" id="3.60.130.10">
    <property type="entry name" value="Clavaminate synthase-like"/>
    <property type="match status" value="1"/>
</dbReference>
<evidence type="ECO:0000259" key="12">
    <source>
        <dbReference type="Pfam" id="PF06155"/>
    </source>
</evidence>
<evidence type="ECO:0000256" key="2">
    <source>
        <dbReference type="ARBA" id="ARBA00001961"/>
    </source>
</evidence>